<dbReference type="CDD" id="cd02573">
    <property type="entry name" value="PseudoU_synth_EcTruB"/>
    <property type="match status" value="1"/>
</dbReference>
<evidence type="ECO:0000256" key="2">
    <source>
        <dbReference type="ARBA" id="ARBA00005642"/>
    </source>
</evidence>
<evidence type="ECO:0000259" key="6">
    <source>
        <dbReference type="Pfam" id="PF01509"/>
    </source>
</evidence>
<dbReference type="EC" id="5.4.99.25" evidence="5"/>
<feature type="active site" description="Nucleophile" evidence="5">
    <location>
        <position position="39"/>
    </location>
</feature>
<dbReference type="InterPro" id="IPR032819">
    <property type="entry name" value="TruB_C"/>
</dbReference>
<keyword evidence="3 5" id="KW-0819">tRNA processing</keyword>
<evidence type="ECO:0000256" key="5">
    <source>
        <dbReference type="HAMAP-Rule" id="MF_01080"/>
    </source>
</evidence>
<comment type="function">
    <text evidence="5">Responsible for synthesis of pseudouridine from uracil-55 in the psi GC loop of transfer RNAs.</text>
</comment>
<reference evidence="8 9" key="1">
    <citation type="submission" date="2006-10" db="EMBL/GenBank/DDBJ databases">
        <title>Complete sequence of chromosome of Pelobacter propionicus DSM 2379.</title>
        <authorList>
            <consortium name="US DOE Joint Genome Institute"/>
            <person name="Copeland A."/>
            <person name="Lucas S."/>
            <person name="Lapidus A."/>
            <person name="Barry K."/>
            <person name="Detter J.C."/>
            <person name="Glavina del Rio T."/>
            <person name="Hammon N."/>
            <person name="Israni S."/>
            <person name="Dalin E."/>
            <person name="Tice H."/>
            <person name="Pitluck S."/>
            <person name="Saunders E."/>
            <person name="Brettin T."/>
            <person name="Bruce D."/>
            <person name="Han C."/>
            <person name="Tapia R."/>
            <person name="Schmutz J."/>
            <person name="Larimer F."/>
            <person name="Land M."/>
            <person name="Hauser L."/>
            <person name="Kyrpides N."/>
            <person name="Kim E."/>
            <person name="Lovley D."/>
            <person name="Richardson P."/>
        </authorList>
    </citation>
    <scope>NUCLEOTIDE SEQUENCE [LARGE SCALE GENOMIC DNA]</scope>
    <source>
        <strain evidence="9">DSM 2379 / NBRC 103807 / OttBd1</strain>
    </source>
</reference>
<evidence type="ECO:0000256" key="4">
    <source>
        <dbReference type="ARBA" id="ARBA00023235"/>
    </source>
</evidence>
<keyword evidence="4 5" id="KW-0413">Isomerase</keyword>
<dbReference type="KEGG" id="ppd:Ppro_0966"/>
<dbReference type="Pfam" id="PF01509">
    <property type="entry name" value="TruB_N"/>
    <property type="match status" value="1"/>
</dbReference>
<dbReference type="InterPro" id="IPR002501">
    <property type="entry name" value="PsdUridine_synth_N"/>
</dbReference>
<evidence type="ECO:0000313" key="9">
    <source>
        <dbReference type="Proteomes" id="UP000006732"/>
    </source>
</evidence>
<dbReference type="HOGENOM" id="CLU_032087_0_0_7"/>
<organism evidence="8 9">
    <name type="scientific">Pelobacter propionicus (strain DSM 2379 / NBRC 103807 / OttBd1)</name>
    <dbReference type="NCBI Taxonomy" id="338966"/>
    <lineage>
        <taxon>Bacteria</taxon>
        <taxon>Pseudomonadati</taxon>
        <taxon>Thermodesulfobacteriota</taxon>
        <taxon>Desulfuromonadia</taxon>
        <taxon>Desulfuromonadales</taxon>
        <taxon>Desulfuromonadaceae</taxon>
        <taxon>Pelobacter</taxon>
    </lineage>
</organism>
<evidence type="ECO:0000313" key="8">
    <source>
        <dbReference type="EMBL" id="ABK98594.1"/>
    </source>
</evidence>
<comment type="similarity">
    <text evidence="2 5">Belongs to the pseudouridine synthase TruB family. Type 1 subfamily.</text>
</comment>
<dbReference type="Pfam" id="PF16198">
    <property type="entry name" value="TruB_C_2"/>
    <property type="match status" value="1"/>
</dbReference>
<evidence type="ECO:0000256" key="3">
    <source>
        <dbReference type="ARBA" id="ARBA00022694"/>
    </source>
</evidence>
<dbReference type="InterPro" id="IPR020103">
    <property type="entry name" value="PsdUridine_synth_cat_dom_sf"/>
</dbReference>
<dbReference type="AlphaFoldDB" id="A1AMM4"/>
<dbReference type="Proteomes" id="UP000006732">
    <property type="component" value="Chromosome"/>
</dbReference>
<dbReference type="eggNOG" id="COG0130">
    <property type="taxonomic scope" value="Bacteria"/>
</dbReference>
<dbReference type="PANTHER" id="PTHR13767">
    <property type="entry name" value="TRNA-PSEUDOURIDINE SYNTHASE"/>
    <property type="match status" value="1"/>
</dbReference>
<dbReference type="SUPFAM" id="SSF55120">
    <property type="entry name" value="Pseudouridine synthase"/>
    <property type="match status" value="1"/>
</dbReference>
<dbReference type="GO" id="GO:1990481">
    <property type="term" value="P:mRNA pseudouridine synthesis"/>
    <property type="evidence" value="ECO:0007669"/>
    <property type="project" value="TreeGrafter"/>
</dbReference>
<keyword evidence="9" id="KW-1185">Reference proteome</keyword>
<dbReference type="PANTHER" id="PTHR13767:SF2">
    <property type="entry name" value="PSEUDOURIDYLATE SYNTHASE TRUB1"/>
    <property type="match status" value="1"/>
</dbReference>
<dbReference type="GO" id="GO:0160148">
    <property type="term" value="F:tRNA pseudouridine(55) synthase activity"/>
    <property type="evidence" value="ECO:0007669"/>
    <property type="project" value="UniProtKB-EC"/>
</dbReference>
<accession>A1AMM4</accession>
<dbReference type="EMBL" id="CP000482">
    <property type="protein sequence ID" value="ABK98594.1"/>
    <property type="molecule type" value="Genomic_DNA"/>
</dbReference>
<dbReference type="STRING" id="338966.Ppro_0966"/>
<dbReference type="GO" id="GO:0031119">
    <property type="term" value="P:tRNA pseudouridine synthesis"/>
    <property type="evidence" value="ECO:0007669"/>
    <property type="project" value="UniProtKB-UniRule"/>
</dbReference>
<dbReference type="HAMAP" id="MF_01080">
    <property type="entry name" value="TruB_bact"/>
    <property type="match status" value="1"/>
</dbReference>
<feature type="domain" description="tRNA pseudouridylate synthase B C-terminal" evidence="7">
    <location>
        <begin position="173"/>
        <end position="215"/>
    </location>
</feature>
<feature type="domain" description="Pseudouridine synthase II N-terminal" evidence="6">
    <location>
        <begin position="24"/>
        <end position="172"/>
    </location>
</feature>
<evidence type="ECO:0000256" key="1">
    <source>
        <dbReference type="ARBA" id="ARBA00000385"/>
    </source>
</evidence>
<sequence length="304" mass="32766">MISGFFVIDKPAGISSHDVVSRVRRILGTRRVGHTGTLDPFATGVLPVAVNDATKVIPFLDEGVKCYQALLRLGVVTDTLDMTGRILAEGDYSSVSRERFLELLTRFCGVISQVPPMFSAIKRDGQPLYKLARQGIEVERRARQVEIHSLELLSFEPPLACLRVSCSRGTYVRSLADDLGAELGCGASLQELRRIASGPFHLSSAITLATLEQAKEGGMSDALCLDPYAALAHLPDIPLSDAGLAKVRHGRSPEWGETLLSAPCEGTEAGLARLSRNGSLAAVARIEPLPYGGSRLVLKRVFCN</sequence>
<dbReference type="NCBIfam" id="TIGR00431">
    <property type="entry name" value="TruB"/>
    <property type="match status" value="1"/>
</dbReference>
<gene>
    <name evidence="5" type="primary">truB</name>
    <name evidence="8" type="ordered locus">Ppro_0966</name>
</gene>
<dbReference type="GO" id="GO:0016829">
    <property type="term" value="F:lyase activity"/>
    <property type="evidence" value="ECO:0007669"/>
    <property type="project" value="UniProtKB-KW"/>
</dbReference>
<dbReference type="Gene3D" id="3.30.2350.10">
    <property type="entry name" value="Pseudouridine synthase"/>
    <property type="match status" value="1"/>
</dbReference>
<dbReference type="InterPro" id="IPR014780">
    <property type="entry name" value="tRNA_psdUridine_synth_TruB"/>
</dbReference>
<comment type="catalytic activity">
    <reaction evidence="1 5">
        <text>uridine(55) in tRNA = pseudouridine(55) in tRNA</text>
        <dbReference type="Rhea" id="RHEA:42532"/>
        <dbReference type="Rhea" id="RHEA-COMP:10101"/>
        <dbReference type="Rhea" id="RHEA-COMP:10102"/>
        <dbReference type="ChEBI" id="CHEBI:65314"/>
        <dbReference type="ChEBI" id="CHEBI:65315"/>
        <dbReference type="EC" id="5.4.99.25"/>
    </reaction>
</comment>
<proteinExistence type="inferred from homology"/>
<dbReference type="GO" id="GO:0003723">
    <property type="term" value="F:RNA binding"/>
    <property type="evidence" value="ECO:0007669"/>
    <property type="project" value="InterPro"/>
</dbReference>
<evidence type="ECO:0000259" key="7">
    <source>
        <dbReference type="Pfam" id="PF16198"/>
    </source>
</evidence>
<name>A1AMM4_PELPD</name>
<keyword evidence="8" id="KW-0456">Lyase</keyword>
<protein>
    <recommendedName>
        <fullName evidence="5">tRNA pseudouridine synthase B</fullName>
        <ecNumber evidence="5">5.4.99.25</ecNumber>
    </recommendedName>
    <alternativeName>
        <fullName evidence="5">tRNA pseudouridine(55) synthase</fullName>
        <shortName evidence="5">Psi55 synthase</shortName>
    </alternativeName>
    <alternativeName>
        <fullName evidence="5">tRNA pseudouridylate synthase</fullName>
    </alternativeName>
    <alternativeName>
        <fullName evidence="5">tRNA-uridine isomerase</fullName>
    </alternativeName>
</protein>